<dbReference type="AlphaFoldDB" id="A0A1M6FF39"/>
<feature type="transmembrane region" description="Helical" evidence="7">
    <location>
        <begin position="60"/>
        <end position="81"/>
    </location>
</feature>
<dbReference type="Gene3D" id="1.10.287.1260">
    <property type="match status" value="1"/>
</dbReference>
<dbReference type="OrthoDB" id="9809206at2"/>
<dbReference type="PANTHER" id="PTHR30221:SF1">
    <property type="entry name" value="SMALL-CONDUCTANCE MECHANOSENSITIVE CHANNEL"/>
    <property type="match status" value="1"/>
</dbReference>
<name>A0A1M6FF39_9FLAO</name>
<dbReference type="SUPFAM" id="SSF50182">
    <property type="entry name" value="Sm-like ribonucleoproteins"/>
    <property type="match status" value="1"/>
</dbReference>
<dbReference type="GO" id="GO:0008381">
    <property type="term" value="F:mechanosensitive monoatomic ion channel activity"/>
    <property type="evidence" value="ECO:0007669"/>
    <property type="project" value="InterPro"/>
</dbReference>
<dbReference type="InterPro" id="IPR011066">
    <property type="entry name" value="MscS_channel_C_sf"/>
</dbReference>
<dbReference type="Pfam" id="PF21082">
    <property type="entry name" value="MS_channel_3rd"/>
    <property type="match status" value="1"/>
</dbReference>
<dbReference type="InterPro" id="IPR006685">
    <property type="entry name" value="MscS_channel_2nd"/>
</dbReference>
<dbReference type="InterPro" id="IPR011014">
    <property type="entry name" value="MscS_channel_TM-2"/>
</dbReference>
<dbReference type="InterPro" id="IPR045275">
    <property type="entry name" value="MscS_archaea/bacteria_type"/>
</dbReference>
<dbReference type="SUPFAM" id="SSF82689">
    <property type="entry name" value="Mechanosensitive channel protein MscS (YggB), C-terminal domain"/>
    <property type="match status" value="1"/>
</dbReference>
<evidence type="ECO:0000256" key="3">
    <source>
        <dbReference type="ARBA" id="ARBA00022475"/>
    </source>
</evidence>
<feature type="domain" description="Mechanosensitive ion channel transmembrane helices 2/3" evidence="10">
    <location>
        <begin position="70"/>
        <end position="103"/>
    </location>
</feature>
<feature type="transmembrane region" description="Helical" evidence="7">
    <location>
        <begin position="87"/>
        <end position="118"/>
    </location>
</feature>
<organism evidence="11 12">
    <name type="scientific">Pseudozobellia thermophila</name>
    <dbReference type="NCBI Taxonomy" id="192903"/>
    <lineage>
        <taxon>Bacteria</taxon>
        <taxon>Pseudomonadati</taxon>
        <taxon>Bacteroidota</taxon>
        <taxon>Flavobacteriia</taxon>
        <taxon>Flavobacteriales</taxon>
        <taxon>Flavobacteriaceae</taxon>
        <taxon>Pseudozobellia</taxon>
    </lineage>
</organism>
<evidence type="ECO:0000256" key="1">
    <source>
        <dbReference type="ARBA" id="ARBA00004651"/>
    </source>
</evidence>
<evidence type="ECO:0000256" key="5">
    <source>
        <dbReference type="ARBA" id="ARBA00022989"/>
    </source>
</evidence>
<feature type="domain" description="Mechanosensitive ion channel MscS C-terminal" evidence="9">
    <location>
        <begin position="177"/>
        <end position="259"/>
    </location>
</feature>
<dbReference type="Gene3D" id="3.30.70.100">
    <property type="match status" value="1"/>
</dbReference>
<dbReference type="InterPro" id="IPR008910">
    <property type="entry name" value="MSC_TM_helix"/>
</dbReference>
<sequence>MEQAEVWMNKGIDFAVEYGPKVLGAILIYIIGSWVIKSVLKGVRKVMAKGSYDESLQRFLANMLSWALKVLLVIVVISTLGVNVTTFAAIIGAAGLAVGLALQGSLANFAGGVLIMIFKPYRIGDLIEAQGVLGSVKEIEIFTTKLITPQNKLAIVPNGAMANGNIVNYTAEGKMRVDTTVGVGYDEDIKKTKEVLLEVLTSNPKVLKDPAPSVNVSELGDSSVNFAVRPYCKPEDYWDVYFGTIEGCKLALDKAGIEIPYPHQVEIQRKG</sequence>
<dbReference type="PANTHER" id="PTHR30221">
    <property type="entry name" value="SMALL-CONDUCTANCE MECHANOSENSITIVE CHANNEL"/>
    <property type="match status" value="1"/>
</dbReference>
<dbReference type="STRING" id="192903.SAMN04488513_102408"/>
<dbReference type="Pfam" id="PF05552">
    <property type="entry name" value="MS_channel_1st_1"/>
    <property type="match status" value="1"/>
</dbReference>
<dbReference type="RefSeq" id="WP_072991038.1">
    <property type="nucleotide sequence ID" value="NZ_FQYU01000002.1"/>
</dbReference>
<dbReference type="InterPro" id="IPR010920">
    <property type="entry name" value="LSM_dom_sf"/>
</dbReference>
<reference evidence="12" key="1">
    <citation type="submission" date="2016-11" db="EMBL/GenBank/DDBJ databases">
        <authorList>
            <person name="Varghese N."/>
            <person name="Submissions S."/>
        </authorList>
    </citation>
    <scope>NUCLEOTIDE SEQUENCE [LARGE SCALE GENOMIC DNA]</scope>
    <source>
        <strain evidence="12">DSM 19858</strain>
    </source>
</reference>
<dbReference type="GO" id="GO:0005886">
    <property type="term" value="C:plasma membrane"/>
    <property type="evidence" value="ECO:0007669"/>
    <property type="project" value="UniProtKB-SubCell"/>
</dbReference>
<comment type="subcellular location">
    <subcellularLocation>
        <location evidence="1">Cell membrane</location>
        <topology evidence="1">Multi-pass membrane protein</topology>
    </subcellularLocation>
</comment>
<keyword evidence="5 7" id="KW-1133">Transmembrane helix</keyword>
<evidence type="ECO:0000259" key="9">
    <source>
        <dbReference type="Pfam" id="PF21082"/>
    </source>
</evidence>
<dbReference type="Gene3D" id="2.30.30.60">
    <property type="match status" value="1"/>
</dbReference>
<dbReference type="EMBL" id="FQYU01000002">
    <property type="protein sequence ID" value="SHI96285.1"/>
    <property type="molecule type" value="Genomic_DNA"/>
</dbReference>
<evidence type="ECO:0000259" key="8">
    <source>
        <dbReference type="Pfam" id="PF00924"/>
    </source>
</evidence>
<comment type="similarity">
    <text evidence="2">Belongs to the MscS (TC 1.A.23) family.</text>
</comment>
<dbReference type="InterPro" id="IPR049142">
    <property type="entry name" value="MS_channel_1st"/>
</dbReference>
<keyword evidence="3" id="KW-1003">Cell membrane</keyword>
<evidence type="ECO:0000259" key="10">
    <source>
        <dbReference type="Pfam" id="PF21088"/>
    </source>
</evidence>
<keyword evidence="12" id="KW-1185">Reference proteome</keyword>
<proteinExistence type="inferred from homology"/>
<feature type="transmembrane region" description="Helical" evidence="7">
    <location>
        <begin position="22"/>
        <end position="40"/>
    </location>
</feature>
<dbReference type="Pfam" id="PF21088">
    <property type="entry name" value="MS_channel_1st"/>
    <property type="match status" value="1"/>
</dbReference>
<dbReference type="Proteomes" id="UP000184543">
    <property type="component" value="Unassembled WGS sequence"/>
</dbReference>
<accession>A0A1M6FF39</accession>
<dbReference type="Pfam" id="PF00924">
    <property type="entry name" value="MS_channel_2nd"/>
    <property type="match status" value="1"/>
</dbReference>
<evidence type="ECO:0000256" key="6">
    <source>
        <dbReference type="ARBA" id="ARBA00023136"/>
    </source>
</evidence>
<protein>
    <submittedName>
        <fullName evidence="11">Small conductance mechanosensitive channel</fullName>
    </submittedName>
</protein>
<feature type="domain" description="Mechanosensitive ion channel MscS" evidence="8">
    <location>
        <begin position="105"/>
        <end position="170"/>
    </location>
</feature>
<gene>
    <name evidence="11" type="ORF">SAMN04488513_102408</name>
</gene>
<evidence type="ECO:0000256" key="4">
    <source>
        <dbReference type="ARBA" id="ARBA00022692"/>
    </source>
</evidence>
<evidence type="ECO:0000256" key="7">
    <source>
        <dbReference type="SAM" id="Phobius"/>
    </source>
</evidence>
<evidence type="ECO:0000313" key="12">
    <source>
        <dbReference type="Proteomes" id="UP000184543"/>
    </source>
</evidence>
<dbReference type="InterPro" id="IPR023408">
    <property type="entry name" value="MscS_beta-dom_sf"/>
</dbReference>
<evidence type="ECO:0000256" key="2">
    <source>
        <dbReference type="ARBA" id="ARBA00008017"/>
    </source>
</evidence>
<evidence type="ECO:0000313" key="11">
    <source>
        <dbReference type="EMBL" id="SHI96285.1"/>
    </source>
</evidence>
<dbReference type="InterPro" id="IPR049278">
    <property type="entry name" value="MS_channel_C"/>
</dbReference>
<keyword evidence="6 7" id="KW-0472">Membrane</keyword>
<keyword evidence="4 7" id="KW-0812">Transmembrane</keyword>
<dbReference type="SUPFAM" id="SSF82861">
    <property type="entry name" value="Mechanosensitive channel protein MscS (YggB), transmembrane region"/>
    <property type="match status" value="1"/>
</dbReference>